<dbReference type="EMBL" id="OY731399">
    <property type="protein sequence ID" value="CAJ1932741.1"/>
    <property type="molecule type" value="Genomic_DNA"/>
</dbReference>
<keyword evidence="16" id="KW-1185">Reference proteome</keyword>
<proteinExistence type="predicted"/>
<keyword evidence="7" id="KW-0249">Electron transport</keyword>
<dbReference type="GO" id="GO:0046872">
    <property type="term" value="F:metal ion binding"/>
    <property type="evidence" value="ECO:0007669"/>
    <property type="project" value="UniProtKB-KW"/>
</dbReference>
<feature type="domain" description="Cytochrome b561" evidence="14">
    <location>
        <begin position="16"/>
        <end position="216"/>
    </location>
</feature>
<evidence type="ECO:0000313" key="16">
    <source>
        <dbReference type="Proteomes" id="UP001189624"/>
    </source>
</evidence>
<feature type="transmembrane region" description="Helical" evidence="13">
    <location>
        <begin position="53"/>
        <end position="73"/>
    </location>
</feature>
<dbReference type="InterPro" id="IPR006593">
    <property type="entry name" value="Cyt_b561/ferric_Rdtase_TM"/>
</dbReference>
<comment type="subcellular location">
    <subcellularLocation>
        <location evidence="2">Membrane</location>
        <topology evidence="2">Multi-pass membrane protein</topology>
    </subcellularLocation>
</comment>
<dbReference type="AlphaFoldDB" id="A0AA86S9V7"/>
<evidence type="ECO:0000259" key="14">
    <source>
        <dbReference type="PROSITE" id="PS50939"/>
    </source>
</evidence>
<organism evidence="15 16">
    <name type="scientific">Sphenostylis stenocarpa</name>
    <dbReference type="NCBI Taxonomy" id="92480"/>
    <lineage>
        <taxon>Eukaryota</taxon>
        <taxon>Viridiplantae</taxon>
        <taxon>Streptophyta</taxon>
        <taxon>Embryophyta</taxon>
        <taxon>Tracheophyta</taxon>
        <taxon>Spermatophyta</taxon>
        <taxon>Magnoliopsida</taxon>
        <taxon>eudicotyledons</taxon>
        <taxon>Gunneridae</taxon>
        <taxon>Pentapetalae</taxon>
        <taxon>rosids</taxon>
        <taxon>fabids</taxon>
        <taxon>Fabales</taxon>
        <taxon>Fabaceae</taxon>
        <taxon>Papilionoideae</taxon>
        <taxon>50 kb inversion clade</taxon>
        <taxon>NPAAA clade</taxon>
        <taxon>indigoferoid/millettioid clade</taxon>
        <taxon>Phaseoleae</taxon>
        <taxon>Sphenostylis</taxon>
    </lineage>
</organism>
<evidence type="ECO:0000256" key="2">
    <source>
        <dbReference type="ARBA" id="ARBA00004141"/>
    </source>
</evidence>
<evidence type="ECO:0000256" key="4">
    <source>
        <dbReference type="ARBA" id="ARBA00022617"/>
    </source>
</evidence>
<dbReference type="EC" id="7.2.1.3" evidence="11"/>
<evidence type="ECO:0000256" key="10">
    <source>
        <dbReference type="ARBA" id="ARBA00023136"/>
    </source>
</evidence>
<comment type="cofactor">
    <cofactor evidence="1">
        <name>heme b</name>
        <dbReference type="ChEBI" id="CHEBI:60344"/>
    </cofactor>
</comment>
<dbReference type="InterPro" id="IPR043205">
    <property type="entry name" value="CYB561/CYBRD1-like"/>
</dbReference>
<evidence type="ECO:0000313" key="15">
    <source>
        <dbReference type="EMBL" id="CAJ1932741.1"/>
    </source>
</evidence>
<keyword evidence="5 13" id="KW-0812">Transmembrane</keyword>
<keyword evidence="10 13" id="KW-0472">Membrane</keyword>
<name>A0AA86S9V7_9FABA</name>
<feature type="transmembrane region" description="Helical" evidence="13">
    <location>
        <begin position="85"/>
        <end position="106"/>
    </location>
</feature>
<sequence length="222" mass="24730">MARGGFQVEAVSVTIFGHLLFIAITSLVLVWLLHFRDGVAFFNSSNSIKIFNLHPLLMVIGFILVGGEAIMIYKSVPVKRRSVKVVHLLLHLVALVAGILGITAVFKSKKEAGLPHMYTLHSWLGMSAICLFALQYIMGFFSYFFPGAEMGTRASLLPWHRFLGMAIFLLAVGTAETGLVQYFQFLHLFRSQEALIVNSTALLLFLYALFVTLSVILPRNYS</sequence>
<feature type="transmembrane region" description="Helical" evidence="13">
    <location>
        <begin position="162"/>
        <end position="183"/>
    </location>
</feature>
<dbReference type="Gene3D" id="1.20.120.1770">
    <property type="match status" value="1"/>
</dbReference>
<keyword evidence="4" id="KW-0349">Heme</keyword>
<evidence type="ECO:0000256" key="7">
    <source>
        <dbReference type="ARBA" id="ARBA00022982"/>
    </source>
</evidence>
<dbReference type="GO" id="GO:0140571">
    <property type="term" value="F:transmembrane ascorbate ferrireductase activity"/>
    <property type="evidence" value="ECO:0007669"/>
    <property type="project" value="UniProtKB-EC"/>
</dbReference>
<feature type="transmembrane region" description="Helical" evidence="13">
    <location>
        <begin position="195"/>
        <end position="217"/>
    </location>
</feature>
<keyword evidence="3" id="KW-0813">Transport</keyword>
<evidence type="ECO:0000256" key="6">
    <source>
        <dbReference type="ARBA" id="ARBA00022723"/>
    </source>
</evidence>
<evidence type="ECO:0000256" key="12">
    <source>
        <dbReference type="ARBA" id="ARBA00051575"/>
    </source>
</evidence>
<evidence type="ECO:0000256" key="11">
    <source>
        <dbReference type="ARBA" id="ARBA00024225"/>
    </source>
</evidence>
<keyword evidence="6" id="KW-0479">Metal-binding</keyword>
<accession>A0AA86S9V7</accession>
<dbReference type="SMART" id="SM00665">
    <property type="entry name" value="B561"/>
    <property type="match status" value="1"/>
</dbReference>
<comment type="catalytic activity">
    <reaction evidence="12">
        <text>Fe(3+)(out) + L-ascorbate(in) = monodehydro-L-ascorbate radical(in) + Fe(2+)(out) + H(+)</text>
        <dbReference type="Rhea" id="RHEA:30403"/>
        <dbReference type="ChEBI" id="CHEBI:15378"/>
        <dbReference type="ChEBI" id="CHEBI:29033"/>
        <dbReference type="ChEBI" id="CHEBI:29034"/>
        <dbReference type="ChEBI" id="CHEBI:38290"/>
        <dbReference type="ChEBI" id="CHEBI:59513"/>
        <dbReference type="EC" id="7.2.1.3"/>
    </reaction>
</comment>
<evidence type="ECO:0000256" key="13">
    <source>
        <dbReference type="SAM" id="Phobius"/>
    </source>
</evidence>
<keyword evidence="8 13" id="KW-1133">Transmembrane helix</keyword>
<dbReference type="GO" id="GO:0016020">
    <property type="term" value="C:membrane"/>
    <property type="evidence" value="ECO:0007669"/>
    <property type="project" value="UniProtKB-SubCell"/>
</dbReference>
<evidence type="ECO:0000256" key="3">
    <source>
        <dbReference type="ARBA" id="ARBA00022448"/>
    </source>
</evidence>
<evidence type="ECO:0000256" key="5">
    <source>
        <dbReference type="ARBA" id="ARBA00022692"/>
    </source>
</evidence>
<gene>
    <name evidence="15" type="ORF">AYBTSS11_LOCUS5969</name>
</gene>
<keyword evidence="9" id="KW-0408">Iron</keyword>
<dbReference type="Proteomes" id="UP001189624">
    <property type="component" value="Chromosome 2"/>
</dbReference>
<dbReference type="FunFam" id="1.20.120.1770:FF:000001">
    <property type="entry name" value="Cytochrome b reductase 1"/>
    <property type="match status" value="1"/>
</dbReference>
<evidence type="ECO:0000256" key="1">
    <source>
        <dbReference type="ARBA" id="ARBA00001970"/>
    </source>
</evidence>
<dbReference type="PANTHER" id="PTHR10106:SF43">
    <property type="entry name" value="CYTOCHROME B561 FAMILY PROTEIN, EXPRESSED"/>
    <property type="match status" value="1"/>
</dbReference>
<evidence type="ECO:0000256" key="8">
    <source>
        <dbReference type="ARBA" id="ARBA00022989"/>
    </source>
</evidence>
<protein>
    <recommendedName>
        <fullName evidence="11">ascorbate ferrireductase (transmembrane)</fullName>
        <ecNumber evidence="11">7.2.1.3</ecNumber>
    </recommendedName>
</protein>
<dbReference type="PROSITE" id="PS50939">
    <property type="entry name" value="CYTOCHROME_B561"/>
    <property type="match status" value="1"/>
</dbReference>
<reference evidence="15" key="1">
    <citation type="submission" date="2023-10" db="EMBL/GenBank/DDBJ databases">
        <authorList>
            <person name="Domelevo Entfellner J.-B."/>
        </authorList>
    </citation>
    <scope>NUCLEOTIDE SEQUENCE</scope>
</reference>
<dbReference type="Pfam" id="PF03188">
    <property type="entry name" value="Cytochrom_B561"/>
    <property type="match status" value="1"/>
</dbReference>
<feature type="transmembrane region" description="Helical" evidence="13">
    <location>
        <begin position="12"/>
        <end position="33"/>
    </location>
</feature>
<evidence type="ECO:0000256" key="9">
    <source>
        <dbReference type="ARBA" id="ARBA00023004"/>
    </source>
</evidence>
<dbReference type="Gramene" id="rna-AYBTSS11_LOCUS5969">
    <property type="protein sequence ID" value="CAJ1932741.1"/>
    <property type="gene ID" value="gene-AYBTSS11_LOCUS5969"/>
</dbReference>
<dbReference type="PANTHER" id="PTHR10106">
    <property type="entry name" value="CYTOCHROME B561-RELATED"/>
    <property type="match status" value="1"/>
</dbReference>
<feature type="transmembrane region" description="Helical" evidence="13">
    <location>
        <begin position="118"/>
        <end position="141"/>
    </location>
</feature>